<dbReference type="GO" id="GO:0045489">
    <property type="term" value="P:pectin biosynthetic process"/>
    <property type="evidence" value="ECO:0007669"/>
    <property type="project" value="UniProtKB-UniPathway"/>
</dbReference>
<evidence type="ECO:0000313" key="6">
    <source>
        <dbReference type="Proteomes" id="UP000663760"/>
    </source>
</evidence>
<dbReference type="InterPro" id="IPR029993">
    <property type="entry name" value="GAUT"/>
</dbReference>
<dbReference type="InterPro" id="IPR029044">
    <property type="entry name" value="Nucleotide-diphossugar_trans"/>
</dbReference>
<evidence type="ECO:0000256" key="4">
    <source>
        <dbReference type="RuleBase" id="RU362027"/>
    </source>
</evidence>
<keyword evidence="4" id="KW-0812">Transmembrane</keyword>
<keyword evidence="4" id="KW-0472">Membrane</keyword>
<dbReference type="InterPro" id="IPR002495">
    <property type="entry name" value="Glyco_trans_8"/>
</dbReference>
<protein>
    <recommendedName>
        <fullName evidence="4">Hexosyltransferase</fullName>
        <ecNumber evidence="4">2.4.1.-</ecNumber>
    </recommendedName>
</protein>
<keyword evidence="3 4" id="KW-0328">Glycosyltransferase</keyword>
<comment type="subcellular location">
    <subcellularLocation>
        <location evidence="4">Golgi apparatus membrane</location>
        <topology evidence="4">Single-pass type II membrane protein</topology>
    </subcellularLocation>
</comment>
<dbReference type="PANTHER" id="PTHR32116">
    <property type="entry name" value="GALACTURONOSYLTRANSFERASE 4-RELATED"/>
    <property type="match status" value="1"/>
</dbReference>
<evidence type="ECO:0000313" key="5">
    <source>
        <dbReference type="EMBL" id="CAA7395054.1"/>
    </source>
</evidence>
<keyword evidence="6" id="KW-1185">Reference proteome</keyword>
<evidence type="ECO:0000256" key="2">
    <source>
        <dbReference type="ARBA" id="ARBA00006351"/>
    </source>
</evidence>
<dbReference type="SUPFAM" id="SSF53448">
    <property type="entry name" value="Nucleotide-diphospho-sugar transferases"/>
    <property type="match status" value="1"/>
</dbReference>
<evidence type="ECO:0000256" key="3">
    <source>
        <dbReference type="ARBA" id="ARBA00022676"/>
    </source>
</evidence>
<reference evidence="5" key="1">
    <citation type="submission" date="2020-02" db="EMBL/GenBank/DDBJ databases">
        <authorList>
            <person name="Scholz U."/>
            <person name="Mascher M."/>
            <person name="Fiebig A."/>
        </authorList>
    </citation>
    <scope>NUCLEOTIDE SEQUENCE</scope>
</reference>
<keyword evidence="4" id="KW-1133">Transmembrane helix</keyword>
<sequence>MAPGARSGRAAPPGARSSFLSSYTVFVSALVALLFLAALFAFITSNSGDVNGAEERSLSEPGALLRPNYFSRVTSTALQSDPFRTRLDLIYRQAADHVALVNAYATFARRAKIDAGRVLRTFEDLVGCLSSLLARIPPADNAAALDDEALRALEKELKDRLKLARQLVAETKESFDTQIKIQKLRDTVFAIGEQMNRAKKLGDLASRIAAGSTPKSLHCLAMRLMEERVAHPEAYAEEKGATNHPDLANPDLYHYAIFSDNVVAASVVVNSAVRSAAEPSKHVFHLVTDKMHLAAFQVWFRRRPPTGGARVEIRSDDFPFLNASYSPAVRMGLPVLDHLKFYLPEMFPRLNKVLLLEDDVVVQRDLSGLWWADLDGKVNGAVEKCFGSFQRYSRYLNFSHPAVKDKFSPRACAWVYGVNVFDLDAWRREKCTEQYHHFQNLNEDGTLWKPGTTLPAGLLTFYSLTKPLDKSWHVTGLGYNPSIGQDLIDAAAVVHFNGNMKPWLDIAMNQYKHLWTKHVDADMEFLQLCNFGL</sequence>
<dbReference type="PANTHER" id="PTHR32116:SF61">
    <property type="entry name" value="GALACTURONOSYLTRANSFERASE 9-RELATED"/>
    <property type="match status" value="1"/>
</dbReference>
<dbReference type="GO" id="GO:0071555">
    <property type="term" value="P:cell wall organization"/>
    <property type="evidence" value="ECO:0007669"/>
    <property type="project" value="UniProtKB-KW"/>
</dbReference>
<keyword evidence="4" id="KW-0961">Cell wall biogenesis/degradation</keyword>
<name>A0A7I8KCV2_SPIIN</name>
<evidence type="ECO:0000256" key="1">
    <source>
        <dbReference type="ARBA" id="ARBA00004877"/>
    </source>
</evidence>
<organism evidence="5 6">
    <name type="scientific">Spirodela intermedia</name>
    <name type="common">Intermediate duckweed</name>
    <dbReference type="NCBI Taxonomy" id="51605"/>
    <lineage>
        <taxon>Eukaryota</taxon>
        <taxon>Viridiplantae</taxon>
        <taxon>Streptophyta</taxon>
        <taxon>Embryophyta</taxon>
        <taxon>Tracheophyta</taxon>
        <taxon>Spermatophyta</taxon>
        <taxon>Magnoliopsida</taxon>
        <taxon>Liliopsida</taxon>
        <taxon>Araceae</taxon>
        <taxon>Lemnoideae</taxon>
        <taxon>Spirodela</taxon>
    </lineage>
</organism>
<comment type="pathway">
    <text evidence="1 4">Glycan metabolism; pectin biosynthesis.</text>
</comment>
<dbReference type="UniPathway" id="UPA00845"/>
<dbReference type="EC" id="2.4.1.-" evidence="4"/>
<keyword evidence="4" id="KW-0333">Golgi apparatus</keyword>
<dbReference type="GO" id="GO:0047262">
    <property type="term" value="F:polygalacturonate 4-alpha-galacturonosyltransferase activity"/>
    <property type="evidence" value="ECO:0007669"/>
    <property type="project" value="InterPro"/>
</dbReference>
<gene>
    <name evidence="5" type="ORF">SI8410_04005715</name>
</gene>
<proteinExistence type="inferred from homology"/>
<feature type="transmembrane region" description="Helical" evidence="4">
    <location>
        <begin position="20"/>
        <end position="43"/>
    </location>
</feature>
<comment type="similarity">
    <text evidence="2 4">Belongs to the glycosyltransferase 8 family.</text>
</comment>
<accession>A0A7I8KCV2</accession>
<dbReference type="AlphaFoldDB" id="A0A7I8KCV2"/>
<dbReference type="OrthoDB" id="411524at2759"/>
<keyword evidence="3 4" id="KW-0808">Transferase</keyword>
<dbReference type="CDD" id="cd06429">
    <property type="entry name" value="GT8_like_1"/>
    <property type="match status" value="1"/>
</dbReference>
<dbReference type="Pfam" id="PF01501">
    <property type="entry name" value="Glyco_transf_8"/>
    <property type="match status" value="1"/>
</dbReference>
<dbReference type="Gene3D" id="3.90.550.10">
    <property type="entry name" value="Spore Coat Polysaccharide Biosynthesis Protein SpsA, Chain A"/>
    <property type="match status" value="1"/>
</dbReference>
<dbReference type="GO" id="GO:0000139">
    <property type="term" value="C:Golgi membrane"/>
    <property type="evidence" value="ECO:0007669"/>
    <property type="project" value="UniProtKB-SubCell"/>
</dbReference>
<dbReference type="EMBL" id="LR746267">
    <property type="protein sequence ID" value="CAA7395054.1"/>
    <property type="molecule type" value="Genomic_DNA"/>
</dbReference>
<dbReference type="Proteomes" id="UP000663760">
    <property type="component" value="Chromosome 4"/>
</dbReference>